<keyword evidence="5" id="KW-0998">Cell outer membrane</keyword>
<proteinExistence type="predicted"/>
<reference evidence="6 7" key="1">
    <citation type="submission" date="2018-08" db="EMBL/GenBank/DDBJ databases">
        <title>Genomic Encyclopedia of Archaeal and Bacterial Type Strains, Phase II (KMG-II): from individual species to whole genera.</title>
        <authorList>
            <person name="Goeker M."/>
        </authorList>
    </citation>
    <scope>NUCLEOTIDE SEQUENCE [LARGE SCALE GENOMIC DNA]</scope>
    <source>
        <strain evidence="6 7">DSM 15986</strain>
    </source>
</reference>
<dbReference type="PANTHER" id="PTHR30026">
    <property type="entry name" value="OUTER MEMBRANE PROTEIN TOLC"/>
    <property type="match status" value="1"/>
</dbReference>
<dbReference type="Proteomes" id="UP000256405">
    <property type="component" value="Unassembled WGS sequence"/>
</dbReference>
<dbReference type="GO" id="GO:1990281">
    <property type="term" value="C:efflux pump complex"/>
    <property type="evidence" value="ECO:0007669"/>
    <property type="project" value="TreeGrafter"/>
</dbReference>
<name>A0A3E0E379_9BACT</name>
<dbReference type="GO" id="GO:0009279">
    <property type="term" value="C:cell outer membrane"/>
    <property type="evidence" value="ECO:0007669"/>
    <property type="project" value="UniProtKB-SubCell"/>
</dbReference>
<dbReference type="PANTHER" id="PTHR30026:SF20">
    <property type="entry name" value="OUTER MEMBRANE PROTEIN TOLC"/>
    <property type="match status" value="1"/>
</dbReference>
<evidence type="ECO:0000256" key="4">
    <source>
        <dbReference type="ARBA" id="ARBA00023136"/>
    </source>
</evidence>
<comment type="caution">
    <text evidence="6">The sequence shown here is derived from an EMBL/GenBank/DDBJ whole genome shotgun (WGS) entry which is preliminary data.</text>
</comment>
<evidence type="ECO:0000313" key="6">
    <source>
        <dbReference type="EMBL" id="REG92661.1"/>
    </source>
</evidence>
<dbReference type="AlphaFoldDB" id="A0A3E0E379"/>
<protein>
    <submittedName>
        <fullName evidence="6">Outer membrane protein TolC</fullName>
    </submittedName>
</protein>
<dbReference type="InterPro" id="IPR051906">
    <property type="entry name" value="TolC-like"/>
</dbReference>
<keyword evidence="3" id="KW-0812">Transmembrane</keyword>
<evidence type="ECO:0000256" key="2">
    <source>
        <dbReference type="ARBA" id="ARBA00022452"/>
    </source>
</evidence>
<evidence type="ECO:0000256" key="1">
    <source>
        <dbReference type="ARBA" id="ARBA00004442"/>
    </source>
</evidence>
<accession>A0A3E0E379</accession>
<keyword evidence="4" id="KW-0472">Membrane</keyword>
<organism evidence="6 7">
    <name type="scientific">Algoriphagus antarcticus</name>
    <dbReference type="NCBI Taxonomy" id="238540"/>
    <lineage>
        <taxon>Bacteria</taxon>
        <taxon>Pseudomonadati</taxon>
        <taxon>Bacteroidota</taxon>
        <taxon>Cytophagia</taxon>
        <taxon>Cytophagales</taxon>
        <taxon>Cyclobacteriaceae</taxon>
        <taxon>Algoriphagus</taxon>
    </lineage>
</organism>
<keyword evidence="7" id="KW-1185">Reference proteome</keyword>
<evidence type="ECO:0000313" key="7">
    <source>
        <dbReference type="Proteomes" id="UP000256405"/>
    </source>
</evidence>
<dbReference type="EMBL" id="QUNF01000002">
    <property type="protein sequence ID" value="REG92661.1"/>
    <property type="molecule type" value="Genomic_DNA"/>
</dbReference>
<evidence type="ECO:0000256" key="5">
    <source>
        <dbReference type="ARBA" id="ARBA00023237"/>
    </source>
</evidence>
<dbReference type="SUPFAM" id="SSF56954">
    <property type="entry name" value="Outer membrane efflux proteins (OEP)"/>
    <property type="match status" value="1"/>
</dbReference>
<evidence type="ECO:0000256" key="3">
    <source>
        <dbReference type="ARBA" id="ARBA00022692"/>
    </source>
</evidence>
<gene>
    <name evidence="6" type="ORF">C8N25_10259</name>
</gene>
<dbReference type="GO" id="GO:0015288">
    <property type="term" value="F:porin activity"/>
    <property type="evidence" value="ECO:0007669"/>
    <property type="project" value="TreeGrafter"/>
</dbReference>
<dbReference type="GO" id="GO:0015562">
    <property type="term" value="F:efflux transmembrane transporter activity"/>
    <property type="evidence" value="ECO:0007669"/>
    <property type="project" value="InterPro"/>
</dbReference>
<dbReference type="Gene3D" id="1.20.1600.10">
    <property type="entry name" value="Outer membrane efflux proteins (OEP)"/>
    <property type="match status" value="1"/>
</dbReference>
<sequence length="409" mass="46872">MDFCPLNFIYPNSFYMLKNIVCALCVCVFSFEAAAQSIGLMPILQEIEQNNASLKAFSSLLESERFLLKSGNNLPDPQAGAFYLPFGDHSTGDYSEFQITQSFEFPTVYGARNNLIETQVSQNVLRYKLKRQEILLPAVQLLHQLVFLDKKRIVVVERTLQAKTVYTQLQKLFELEQIGILEVNKGKIAWVQEQFKIDQLDADKKNILLQLQSLNGGKEIQFDPSVFVENLKIAPKDSIWANKKYTDPELLLLNQREEVAKQQIKLSKNQILPNLTAGYNYQGVAGSNYSGVYAGVSIPLWSGRNTVKAAEAQYQYQVSNSNATQNLAFSEFSKQYNQYQILLIKYTEYRQTLSGLESDALLKEAYELGEFSFMEYYVELQFYQKALDLILEMENQLHLLKSDLLKHQL</sequence>
<comment type="subcellular location">
    <subcellularLocation>
        <location evidence="1">Cell outer membrane</location>
    </subcellularLocation>
</comment>
<keyword evidence="2" id="KW-1134">Transmembrane beta strand</keyword>